<dbReference type="KEGG" id="bban:J4G43_002970"/>
<sequence>MSCDRRSGFPILAAVFITEQFADRQTAAPDFLREKLAIQNLAEVMSDHPDEVLPRLVKLGMEICGAHSAGISIFEPEVGQFRWYALAGELATFDGATTPRNFSPCGVCLDLAQPILMEHPERAYDWIRDAGITVPEVLLVPLTMKGADAASASRCRPYYADERGTASTAMPPGP</sequence>
<organism evidence="1">
    <name type="scientific">Bradyrhizobium barranii subsp. barranii</name>
    <dbReference type="NCBI Taxonomy" id="2823807"/>
    <lineage>
        <taxon>Bacteria</taxon>
        <taxon>Pseudomonadati</taxon>
        <taxon>Pseudomonadota</taxon>
        <taxon>Alphaproteobacteria</taxon>
        <taxon>Hyphomicrobiales</taxon>
        <taxon>Nitrobacteraceae</taxon>
        <taxon>Bradyrhizobium</taxon>
        <taxon>Bradyrhizobium barranii</taxon>
    </lineage>
</organism>
<dbReference type="AlphaFoldDB" id="A0A939S0D1"/>
<name>A0A939S0D1_9BRAD</name>
<dbReference type="RefSeq" id="WP_208083965.1">
    <property type="nucleotide sequence ID" value="NZ_CP086136.1"/>
</dbReference>
<proteinExistence type="predicted"/>
<dbReference type="Proteomes" id="UP000664702">
    <property type="component" value="Chromosome"/>
</dbReference>
<dbReference type="EMBL" id="CP086136">
    <property type="protein sequence ID" value="UEM13322.1"/>
    <property type="molecule type" value="Genomic_DNA"/>
</dbReference>
<evidence type="ECO:0000313" key="2">
    <source>
        <dbReference type="EMBL" id="UEM13322.1"/>
    </source>
</evidence>
<reference evidence="2 3" key="2">
    <citation type="journal article" date="2022" name="Int. J. Syst. Evol. Microbiol.">
        <title>Strains of Bradyrhizobium barranii sp. nov. associated with legumes native to Canada are symbionts of soybeans and belong to different subspecies (subsp. barranii subsp. nov. and subsp. apii subsp. nov.) and symbiovars (sv. glycinearum and sv. septentrionale).</title>
        <authorList>
            <person name="Bromfield E.S.P."/>
            <person name="Cloutier S."/>
            <person name="Wasai-Hara S."/>
            <person name="Minamisawa K."/>
        </authorList>
    </citation>
    <scope>NUCLEOTIDE SEQUENCE [LARGE SCALE GENOMIC DNA]</scope>
    <source>
        <strain evidence="2 3">144S4</strain>
    </source>
</reference>
<reference evidence="1" key="1">
    <citation type="submission" date="2021-03" db="EMBL/GenBank/DDBJ databases">
        <title>Whole Genome Sequence of Bradyrhizobium sp. Strain 144S4.</title>
        <authorList>
            <person name="Bromfield E.S.P."/>
            <person name="Cloutier S."/>
        </authorList>
    </citation>
    <scope>NUCLEOTIDE SEQUENCE [LARGE SCALE GENOMIC DNA]</scope>
    <source>
        <strain evidence="1">144S4</strain>
    </source>
</reference>
<dbReference type="SUPFAM" id="SSF55781">
    <property type="entry name" value="GAF domain-like"/>
    <property type="match status" value="1"/>
</dbReference>
<dbReference type="EMBL" id="JAGEMI010000001">
    <property type="protein sequence ID" value="MBO1860395.1"/>
    <property type="molecule type" value="Genomic_DNA"/>
</dbReference>
<evidence type="ECO:0000313" key="3">
    <source>
        <dbReference type="Proteomes" id="UP000664702"/>
    </source>
</evidence>
<evidence type="ECO:0008006" key="4">
    <source>
        <dbReference type="Google" id="ProtNLM"/>
    </source>
</evidence>
<accession>A0A939S0D1</accession>
<gene>
    <name evidence="2" type="ORF">J4G43_002970</name>
    <name evidence="1" type="ORF">J4G43_05205</name>
</gene>
<evidence type="ECO:0000313" key="1">
    <source>
        <dbReference type="EMBL" id="MBO1860395.1"/>
    </source>
</evidence>
<protein>
    <recommendedName>
        <fullName evidence="4">GAF domain-containing protein</fullName>
    </recommendedName>
</protein>